<feature type="signal peptide" evidence="1">
    <location>
        <begin position="1"/>
        <end position="23"/>
    </location>
</feature>
<evidence type="ECO:0008006" key="4">
    <source>
        <dbReference type="Google" id="ProtNLM"/>
    </source>
</evidence>
<reference evidence="3" key="1">
    <citation type="submission" date="2016-10" db="EMBL/GenBank/DDBJ databases">
        <authorList>
            <person name="Varghese N."/>
            <person name="Submissions S."/>
        </authorList>
    </citation>
    <scope>NUCLEOTIDE SEQUENCE [LARGE SCALE GENOMIC DNA]</scope>
    <source>
        <strain evidence="3">DSM 16858</strain>
    </source>
</reference>
<feature type="chain" id="PRO_5011577301" description="Dickkopf N-terminal cysteine-rich domain-containing protein" evidence="1">
    <location>
        <begin position="24"/>
        <end position="319"/>
    </location>
</feature>
<gene>
    <name evidence="2" type="ORF">SAMN05443639_102589</name>
</gene>
<organism evidence="2 3">
    <name type="scientific">Stigmatella erecta</name>
    <dbReference type="NCBI Taxonomy" id="83460"/>
    <lineage>
        <taxon>Bacteria</taxon>
        <taxon>Pseudomonadati</taxon>
        <taxon>Myxococcota</taxon>
        <taxon>Myxococcia</taxon>
        <taxon>Myxococcales</taxon>
        <taxon>Cystobacterineae</taxon>
        <taxon>Archangiaceae</taxon>
        <taxon>Stigmatella</taxon>
    </lineage>
</organism>
<proteinExistence type="predicted"/>
<dbReference type="EMBL" id="FOIJ01000002">
    <property type="protein sequence ID" value="SET33362.1"/>
    <property type="molecule type" value="Genomic_DNA"/>
</dbReference>
<dbReference type="Proteomes" id="UP000199181">
    <property type="component" value="Unassembled WGS sequence"/>
</dbReference>
<accession>A0A1I0DNS5</accession>
<protein>
    <recommendedName>
        <fullName evidence="4">Dickkopf N-terminal cysteine-rich domain-containing protein</fullName>
    </recommendedName>
</protein>
<keyword evidence="1" id="KW-0732">Signal</keyword>
<evidence type="ECO:0000313" key="2">
    <source>
        <dbReference type="EMBL" id="SET33362.1"/>
    </source>
</evidence>
<keyword evidence="3" id="KW-1185">Reference proteome</keyword>
<evidence type="ECO:0000313" key="3">
    <source>
        <dbReference type="Proteomes" id="UP000199181"/>
    </source>
</evidence>
<dbReference type="AlphaFoldDB" id="A0A1I0DNS5"/>
<sequence>MNGLTRAVPSLILMLGSALTVFSCTDFDDARAEFCDNADPVSQKDVCGRGAVACLKSEDCPAPEGACFDSSVCEDGRCVPRPKAEEAPCSEPVSTQCFQTAGVCRSGACVRPATPGKDCNDGSECTVDDRCTEEGTCVGKASCGELPSPCYQWADGCTNGVCTLIRKPIGTPCSDGNACTVQDQCSSTGECIGTTLTCATQTPPSQCHEWNGTCSNNACDFRRKSIGTDCSDGNACTDKDYCNGSGQCVSGGTTQCADRSRFCEQLELCDPDAGCQYHNICKEYGPGYFCKDGACCRDSLNVSTGLPEEMCPVRRELLP</sequence>
<name>A0A1I0DNS5_9BACT</name>
<dbReference type="PROSITE" id="PS51257">
    <property type="entry name" value="PROKAR_LIPOPROTEIN"/>
    <property type="match status" value="1"/>
</dbReference>
<evidence type="ECO:0000256" key="1">
    <source>
        <dbReference type="SAM" id="SignalP"/>
    </source>
</evidence>